<feature type="compositionally biased region" description="Polar residues" evidence="1">
    <location>
        <begin position="139"/>
        <end position="155"/>
    </location>
</feature>
<gene>
    <name evidence="2" type="ORF">Cboi02_000528300</name>
</gene>
<evidence type="ECO:0000313" key="3">
    <source>
        <dbReference type="Proteomes" id="UP001165120"/>
    </source>
</evidence>
<evidence type="ECO:0000256" key="1">
    <source>
        <dbReference type="SAM" id="MobiDB-lite"/>
    </source>
</evidence>
<proteinExistence type="predicted"/>
<dbReference type="PANTHER" id="PTHR28186">
    <property type="entry name" value="MEIOTICALLY UP-REGULATED GENE 9 PROTEIN"/>
    <property type="match status" value="1"/>
</dbReference>
<accession>A0A9W6T6E0</accession>
<sequence length="203" mass="23159">MGLFGKSDPKSPKKKSNKIQLSKITQDDEKRFKMRSQNIHDPILQAVNEAQPYEELNEHQRQSSFNSDGIANITSGGMKDIFGTPIVNPDISNPSRNRDERPLDTIRSFEFAITGDTVYKQQLETPQLGWRTRPDFPTFGSNPYENSQSQQQPNSYDDYGQPIYNNSQQQSSSQGVYTPAPQAPKDEKKKKRGLFGRKKKDKE</sequence>
<organism evidence="2 3">
    <name type="scientific">Candida boidinii</name>
    <name type="common">Yeast</name>
    <dbReference type="NCBI Taxonomy" id="5477"/>
    <lineage>
        <taxon>Eukaryota</taxon>
        <taxon>Fungi</taxon>
        <taxon>Dikarya</taxon>
        <taxon>Ascomycota</taxon>
        <taxon>Saccharomycotina</taxon>
        <taxon>Pichiomycetes</taxon>
        <taxon>Pichiales</taxon>
        <taxon>Pichiaceae</taxon>
        <taxon>Ogataea</taxon>
        <taxon>Ogataea/Candida clade</taxon>
    </lineage>
</organism>
<dbReference type="Proteomes" id="UP001165120">
    <property type="component" value="Unassembled WGS sequence"/>
</dbReference>
<evidence type="ECO:0000313" key="2">
    <source>
        <dbReference type="EMBL" id="GME76713.1"/>
    </source>
</evidence>
<feature type="region of interest" description="Disordered" evidence="1">
    <location>
        <begin position="1"/>
        <end position="29"/>
    </location>
</feature>
<dbReference type="PANTHER" id="PTHR28186:SF1">
    <property type="entry name" value="MEIOTICALLY UP-REGULATED GENE 9 PROTEIN"/>
    <property type="match status" value="1"/>
</dbReference>
<comment type="caution">
    <text evidence="2">The sequence shown here is derived from an EMBL/GenBank/DDBJ whole genome shotgun (WGS) entry which is preliminary data.</text>
</comment>
<dbReference type="AlphaFoldDB" id="A0A9W6T6E0"/>
<name>A0A9W6T6E0_CANBO</name>
<keyword evidence="3" id="KW-1185">Reference proteome</keyword>
<protein>
    <submittedName>
        <fullName evidence="2">Unnamed protein product</fullName>
    </submittedName>
</protein>
<feature type="compositionally biased region" description="Polar residues" evidence="1">
    <location>
        <begin position="62"/>
        <end position="75"/>
    </location>
</feature>
<feature type="region of interest" description="Disordered" evidence="1">
    <location>
        <begin position="122"/>
        <end position="203"/>
    </location>
</feature>
<dbReference type="InterPro" id="IPR018809">
    <property type="entry name" value="DUF2406"/>
</dbReference>
<feature type="compositionally biased region" description="Basic residues" evidence="1">
    <location>
        <begin position="188"/>
        <end position="203"/>
    </location>
</feature>
<reference evidence="2" key="1">
    <citation type="submission" date="2023-04" db="EMBL/GenBank/DDBJ databases">
        <title>Candida boidinii NBRC 10035.</title>
        <authorList>
            <person name="Ichikawa N."/>
            <person name="Sato H."/>
            <person name="Tonouchi N."/>
        </authorList>
    </citation>
    <scope>NUCLEOTIDE SEQUENCE</scope>
    <source>
        <strain evidence="2">NBRC 10035</strain>
    </source>
</reference>
<dbReference type="EMBL" id="BSXN01002478">
    <property type="protein sequence ID" value="GME76713.1"/>
    <property type="molecule type" value="Genomic_DNA"/>
</dbReference>
<feature type="region of interest" description="Disordered" evidence="1">
    <location>
        <begin position="54"/>
        <end position="103"/>
    </location>
</feature>
<dbReference type="Pfam" id="PF10295">
    <property type="entry name" value="DUF2406"/>
    <property type="match status" value="1"/>
</dbReference>